<keyword evidence="1" id="KW-0808">Transferase</keyword>
<dbReference type="CDD" id="cd04301">
    <property type="entry name" value="NAT_SF"/>
    <property type="match status" value="1"/>
</dbReference>
<dbReference type="GO" id="GO:0016747">
    <property type="term" value="F:acyltransferase activity, transferring groups other than amino-acyl groups"/>
    <property type="evidence" value="ECO:0007669"/>
    <property type="project" value="InterPro"/>
</dbReference>
<dbReference type="Proteomes" id="UP000027432">
    <property type="component" value="Unassembled WGS sequence"/>
</dbReference>
<dbReference type="InterPro" id="IPR000182">
    <property type="entry name" value="GNAT_dom"/>
</dbReference>
<proteinExistence type="predicted"/>
<keyword evidence="2" id="KW-0012">Acyltransferase</keyword>
<reference evidence="6 7" key="1">
    <citation type="submission" date="2013-07" db="EMBL/GenBank/DDBJ databases">
        <title>Thioclava pacifica DSM 10166 Genome Sequencing.</title>
        <authorList>
            <person name="Lai Q."/>
            <person name="Shao Z."/>
        </authorList>
    </citation>
    <scope>NUCLEOTIDE SEQUENCE [LARGE SCALE GENOMIC DNA]</scope>
    <source>
        <strain evidence="6 7">DSM 10166</strain>
    </source>
</reference>
<dbReference type="Pfam" id="PF00583">
    <property type="entry name" value="Acetyltransf_1"/>
    <property type="match status" value="1"/>
</dbReference>
<dbReference type="PANTHER" id="PTHR43072:SF23">
    <property type="entry name" value="UPF0039 PROTEIN C11D3.02C"/>
    <property type="match status" value="1"/>
</dbReference>
<evidence type="ECO:0000256" key="1">
    <source>
        <dbReference type="ARBA" id="ARBA00022679"/>
    </source>
</evidence>
<dbReference type="eggNOG" id="COG1247">
    <property type="taxonomic scope" value="Bacteria"/>
</dbReference>
<dbReference type="FunFam" id="3.40.630.30:FF:000026">
    <property type="entry name" value="Phosphinothricin acetyltransferase"/>
    <property type="match status" value="1"/>
</dbReference>
<name>A0A074J9B1_9RHOB</name>
<organism evidence="6 7">
    <name type="scientific">Thioclava pacifica DSM 10166</name>
    <dbReference type="NCBI Taxonomy" id="1353537"/>
    <lineage>
        <taxon>Bacteria</taxon>
        <taxon>Pseudomonadati</taxon>
        <taxon>Pseudomonadota</taxon>
        <taxon>Alphaproteobacteria</taxon>
        <taxon>Rhodobacterales</taxon>
        <taxon>Paracoccaceae</taxon>
        <taxon>Thioclava</taxon>
    </lineage>
</organism>
<dbReference type="EMBL" id="AUND01000012">
    <property type="protein sequence ID" value="KEO54156.1"/>
    <property type="molecule type" value="Genomic_DNA"/>
</dbReference>
<evidence type="ECO:0000313" key="6">
    <source>
        <dbReference type="EMBL" id="KEO54156.1"/>
    </source>
</evidence>
<evidence type="ECO:0000256" key="3">
    <source>
        <dbReference type="ARBA" id="ARBA00050603"/>
    </source>
</evidence>
<sequence length="167" mass="18760">MIRDARPEDAEAITEIYNDAVRNTTAIWNEIEVDAENRRAWIAERQGAGYPLLVWEEDGRAVGYASFGPFRPHDGYHLSVEHSVYVHRDHRSGGKGAKMMEALIERAKEGGFHVMVGAIDAANSGSIRLHERLGFAHVGLMPQVGKKFGRWLDLALLTLLLDDRERP</sequence>
<protein>
    <recommendedName>
        <fullName evidence="5">N-acetyltransferase domain-containing protein</fullName>
    </recommendedName>
</protein>
<evidence type="ECO:0000313" key="7">
    <source>
        <dbReference type="Proteomes" id="UP000027432"/>
    </source>
</evidence>
<dbReference type="RefSeq" id="WP_038075118.1">
    <property type="nucleotide sequence ID" value="NZ_AUND01000012.1"/>
</dbReference>
<comment type="catalytic activity">
    <reaction evidence="3">
        <text>L-methionine sulfoximine + acetyl-CoA = N-acetyl-L-methionine sulfoximine + CoA + H(+)</text>
        <dbReference type="Rhea" id="RHEA:47660"/>
        <dbReference type="ChEBI" id="CHEBI:15378"/>
        <dbReference type="ChEBI" id="CHEBI:57287"/>
        <dbReference type="ChEBI" id="CHEBI:57288"/>
        <dbReference type="ChEBI" id="CHEBI:87826"/>
        <dbReference type="ChEBI" id="CHEBI:87827"/>
    </reaction>
</comment>
<evidence type="ECO:0000256" key="4">
    <source>
        <dbReference type="ARBA" id="ARBA00051334"/>
    </source>
</evidence>
<feature type="domain" description="N-acetyltransferase" evidence="5">
    <location>
        <begin position="1"/>
        <end position="157"/>
    </location>
</feature>
<dbReference type="PANTHER" id="PTHR43072">
    <property type="entry name" value="N-ACETYLTRANSFERASE"/>
    <property type="match status" value="1"/>
</dbReference>
<comment type="catalytic activity">
    <reaction evidence="4">
        <text>L-methionine sulfone + acetyl-CoA = N-acetyl-L-methionine sulfone + CoA + H(+)</text>
        <dbReference type="Rhea" id="RHEA:47656"/>
        <dbReference type="ChEBI" id="CHEBI:15378"/>
        <dbReference type="ChEBI" id="CHEBI:57287"/>
        <dbReference type="ChEBI" id="CHEBI:57288"/>
        <dbReference type="ChEBI" id="CHEBI:87824"/>
        <dbReference type="ChEBI" id="CHEBI:87825"/>
    </reaction>
</comment>
<keyword evidence="7" id="KW-1185">Reference proteome</keyword>
<evidence type="ECO:0000259" key="5">
    <source>
        <dbReference type="PROSITE" id="PS51186"/>
    </source>
</evidence>
<dbReference type="Gene3D" id="3.40.630.30">
    <property type="match status" value="1"/>
</dbReference>
<dbReference type="OrthoDB" id="5459937at2"/>
<evidence type="ECO:0000256" key="2">
    <source>
        <dbReference type="ARBA" id="ARBA00023315"/>
    </source>
</evidence>
<accession>A0A074J9B1</accession>
<dbReference type="SUPFAM" id="SSF55729">
    <property type="entry name" value="Acyl-CoA N-acyltransferases (Nat)"/>
    <property type="match status" value="1"/>
</dbReference>
<comment type="caution">
    <text evidence="6">The sequence shown here is derived from an EMBL/GenBank/DDBJ whole genome shotgun (WGS) entry which is preliminary data.</text>
</comment>
<dbReference type="STRING" id="1353537.TP2_04345"/>
<dbReference type="PROSITE" id="PS51186">
    <property type="entry name" value="GNAT"/>
    <property type="match status" value="1"/>
</dbReference>
<dbReference type="InterPro" id="IPR016181">
    <property type="entry name" value="Acyl_CoA_acyltransferase"/>
</dbReference>
<dbReference type="AlphaFoldDB" id="A0A074J9B1"/>
<gene>
    <name evidence="6" type="ORF">TP2_04345</name>
</gene>